<feature type="compositionally biased region" description="Low complexity" evidence="1">
    <location>
        <begin position="193"/>
        <end position="209"/>
    </location>
</feature>
<feature type="compositionally biased region" description="Low complexity" evidence="1">
    <location>
        <begin position="170"/>
        <end position="184"/>
    </location>
</feature>
<proteinExistence type="predicted"/>
<evidence type="ECO:0000256" key="1">
    <source>
        <dbReference type="SAM" id="MobiDB-lite"/>
    </source>
</evidence>
<reference evidence="3" key="1">
    <citation type="journal article" date="2014" name="Int. J. Syst. Evol. Microbiol.">
        <title>Complete genome sequence of Corynebacterium casei LMG S-19264T (=DSM 44701T), isolated from a smear-ripened cheese.</title>
        <authorList>
            <consortium name="US DOE Joint Genome Institute (JGI-PGF)"/>
            <person name="Walter F."/>
            <person name="Albersmeier A."/>
            <person name="Kalinowski J."/>
            <person name="Ruckert C."/>
        </authorList>
    </citation>
    <scope>NUCLEOTIDE SEQUENCE</scope>
    <source>
        <strain evidence="3">CGMCC 1.15320</strain>
    </source>
</reference>
<evidence type="ECO:0000256" key="2">
    <source>
        <dbReference type="SAM" id="SignalP"/>
    </source>
</evidence>
<dbReference type="Proteomes" id="UP000636264">
    <property type="component" value="Unassembled WGS sequence"/>
</dbReference>
<sequence length="266" mass="26082">MNVLLKTTAGAVALLAGAGIAMAEGEKASTSASMTGMDMTCADVANLEPQEAERALYFLAGLQQGQNASRMSQDSAAAMRNANSDSTDPDVTQDTAASTMPGAASGDAAGSASGSSASPSDMAAATPPRGDSVSPSQGNNTAAGNLPGDQGQAAAPSQDMAANPLPGAEQGSSDAGQSSHSSQDMAGSPATPDQSGQAGQAGQSDMAQGESAGSTVDPTVTAGVSGSGSGQFSAEGFYQIPVEMVLTDCRSTPDAKLTDILKQHSN</sequence>
<dbReference type="AlphaFoldDB" id="A0A916VYD6"/>
<comment type="caution">
    <text evidence="3">The sequence shown here is derived from an EMBL/GenBank/DDBJ whole genome shotgun (WGS) entry which is preliminary data.</text>
</comment>
<feature type="compositionally biased region" description="Polar residues" evidence="1">
    <location>
        <begin position="133"/>
        <end position="143"/>
    </location>
</feature>
<feature type="signal peptide" evidence="2">
    <location>
        <begin position="1"/>
        <end position="23"/>
    </location>
</feature>
<accession>A0A916VYD6</accession>
<reference evidence="3" key="2">
    <citation type="submission" date="2020-09" db="EMBL/GenBank/DDBJ databases">
        <authorList>
            <person name="Sun Q."/>
            <person name="Zhou Y."/>
        </authorList>
    </citation>
    <scope>NUCLEOTIDE SEQUENCE</scope>
    <source>
        <strain evidence="3">CGMCC 1.15320</strain>
    </source>
</reference>
<feature type="compositionally biased region" description="Polar residues" evidence="1">
    <location>
        <begin position="211"/>
        <end position="224"/>
    </location>
</feature>
<dbReference type="RefSeq" id="WP_188719103.1">
    <property type="nucleotide sequence ID" value="NZ_BMIF01000001.1"/>
</dbReference>
<dbReference type="Pfam" id="PF06411">
    <property type="entry name" value="HdeA"/>
    <property type="match status" value="1"/>
</dbReference>
<name>A0A916VYD6_9HYPH</name>
<organism evidence="3 4">
    <name type="scientific">Nitratireductor aestuarii</name>
    <dbReference type="NCBI Taxonomy" id="1735103"/>
    <lineage>
        <taxon>Bacteria</taxon>
        <taxon>Pseudomonadati</taxon>
        <taxon>Pseudomonadota</taxon>
        <taxon>Alphaproteobacteria</taxon>
        <taxon>Hyphomicrobiales</taxon>
        <taxon>Phyllobacteriaceae</taxon>
        <taxon>Nitratireductor</taxon>
    </lineage>
</organism>
<evidence type="ECO:0000313" key="4">
    <source>
        <dbReference type="Proteomes" id="UP000636264"/>
    </source>
</evidence>
<feature type="region of interest" description="Disordered" evidence="1">
    <location>
        <begin position="69"/>
        <end position="233"/>
    </location>
</feature>
<dbReference type="EMBL" id="BMIF01000001">
    <property type="protein sequence ID" value="GGA52629.1"/>
    <property type="molecule type" value="Genomic_DNA"/>
</dbReference>
<protein>
    <submittedName>
        <fullName evidence="3">Uncharacterized protein</fullName>
    </submittedName>
</protein>
<evidence type="ECO:0000313" key="3">
    <source>
        <dbReference type="EMBL" id="GGA52629.1"/>
    </source>
</evidence>
<gene>
    <name evidence="3" type="ORF">GCM10011385_02450</name>
</gene>
<keyword evidence="2" id="KW-0732">Signal</keyword>
<dbReference type="InterPro" id="IPR010486">
    <property type="entry name" value="HNS-dep_expression_A/B"/>
</dbReference>
<feature type="chain" id="PRO_5037203148" evidence="2">
    <location>
        <begin position="24"/>
        <end position="266"/>
    </location>
</feature>
<keyword evidence="4" id="KW-1185">Reference proteome</keyword>
<feature type="compositionally biased region" description="Polar residues" evidence="1">
    <location>
        <begin position="69"/>
        <end position="98"/>
    </location>
</feature>
<feature type="compositionally biased region" description="Low complexity" evidence="1">
    <location>
        <begin position="100"/>
        <end position="125"/>
    </location>
</feature>